<dbReference type="GO" id="GO:0016020">
    <property type="term" value="C:membrane"/>
    <property type="evidence" value="ECO:0007669"/>
    <property type="project" value="UniProtKB-SubCell"/>
</dbReference>
<evidence type="ECO:0000313" key="11">
    <source>
        <dbReference type="Proteomes" id="UP000436088"/>
    </source>
</evidence>
<dbReference type="GO" id="GO:0006952">
    <property type="term" value="P:defense response"/>
    <property type="evidence" value="ECO:0007669"/>
    <property type="project" value="UniProtKB-ARBA"/>
</dbReference>
<feature type="transmembrane region" description="Helical" evidence="9">
    <location>
        <begin position="100"/>
        <end position="119"/>
    </location>
</feature>
<comment type="subcellular location">
    <subcellularLocation>
        <location evidence="1">Membrane</location>
        <topology evidence="1">Single-pass membrane protein</topology>
    </subcellularLocation>
</comment>
<evidence type="ECO:0000256" key="1">
    <source>
        <dbReference type="ARBA" id="ARBA00004167"/>
    </source>
</evidence>
<evidence type="ECO:0000256" key="3">
    <source>
        <dbReference type="ARBA" id="ARBA00022692"/>
    </source>
</evidence>
<name>A0A6A3BVR9_HIBSY</name>
<keyword evidence="4" id="KW-0732">Signal</keyword>
<dbReference type="GO" id="GO:0033612">
    <property type="term" value="F:receptor serine/threonine kinase binding"/>
    <property type="evidence" value="ECO:0007669"/>
    <property type="project" value="TreeGrafter"/>
</dbReference>
<sequence>MTNLATHYTKKSLKNWLCLVNCSIERKIPPAIGDLTKLIELELQYNYLSGEIPMEIGKLHKLWQLELYNNELTGKHPVGLRNLTKLELFDASANNLEGDIAVVGSVTMVLFTVVVVARLTGGWL</sequence>
<dbReference type="PANTHER" id="PTHR48056:SF38">
    <property type="entry name" value="LEUCINE-RICH REPEAT RECEPTOR-LIKE SERINE_THREONINE-PROTEIN KINASE BAM1"/>
    <property type="match status" value="1"/>
</dbReference>
<dbReference type="InterPro" id="IPR050647">
    <property type="entry name" value="Plant_LRR-RLKs"/>
</dbReference>
<dbReference type="InterPro" id="IPR032675">
    <property type="entry name" value="LRR_dom_sf"/>
</dbReference>
<accession>A0A6A3BVR9</accession>
<reference evidence="10" key="1">
    <citation type="submission" date="2019-09" db="EMBL/GenBank/DDBJ databases">
        <title>Draft genome information of white flower Hibiscus syriacus.</title>
        <authorList>
            <person name="Kim Y.-M."/>
        </authorList>
    </citation>
    <scope>NUCLEOTIDE SEQUENCE [LARGE SCALE GENOMIC DNA]</scope>
    <source>
        <strain evidence="10">YM2019G1</strain>
    </source>
</reference>
<dbReference type="Pfam" id="PF00560">
    <property type="entry name" value="LRR_1"/>
    <property type="match status" value="2"/>
</dbReference>
<dbReference type="AlphaFoldDB" id="A0A6A3BVR9"/>
<evidence type="ECO:0000256" key="4">
    <source>
        <dbReference type="ARBA" id="ARBA00022729"/>
    </source>
</evidence>
<dbReference type="FunFam" id="3.80.10.10:FF:000453">
    <property type="entry name" value="Leucine-rich receptor-like protein kinase family protein"/>
    <property type="match status" value="1"/>
</dbReference>
<proteinExistence type="predicted"/>
<evidence type="ECO:0000256" key="8">
    <source>
        <dbReference type="ARBA" id="ARBA00023180"/>
    </source>
</evidence>
<comment type="caution">
    <text evidence="10">The sequence shown here is derived from an EMBL/GenBank/DDBJ whole genome shotgun (WGS) entry which is preliminary data.</text>
</comment>
<evidence type="ECO:0000313" key="10">
    <source>
        <dbReference type="EMBL" id="KAE8719508.1"/>
    </source>
</evidence>
<gene>
    <name evidence="10" type="ORF">F3Y22_tig00109951pilonHSYRG00005</name>
</gene>
<keyword evidence="5" id="KW-0677">Repeat</keyword>
<dbReference type="Gene3D" id="3.80.10.10">
    <property type="entry name" value="Ribonuclease Inhibitor"/>
    <property type="match status" value="1"/>
</dbReference>
<keyword evidence="6 9" id="KW-1133">Transmembrane helix</keyword>
<organism evidence="10 11">
    <name type="scientific">Hibiscus syriacus</name>
    <name type="common">Rose of Sharon</name>
    <dbReference type="NCBI Taxonomy" id="106335"/>
    <lineage>
        <taxon>Eukaryota</taxon>
        <taxon>Viridiplantae</taxon>
        <taxon>Streptophyta</taxon>
        <taxon>Embryophyta</taxon>
        <taxon>Tracheophyta</taxon>
        <taxon>Spermatophyta</taxon>
        <taxon>Magnoliopsida</taxon>
        <taxon>eudicotyledons</taxon>
        <taxon>Gunneridae</taxon>
        <taxon>Pentapetalae</taxon>
        <taxon>rosids</taxon>
        <taxon>malvids</taxon>
        <taxon>Malvales</taxon>
        <taxon>Malvaceae</taxon>
        <taxon>Malvoideae</taxon>
        <taxon>Hibiscus</taxon>
    </lineage>
</organism>
<evidence type="ECO:0000256" key="6">
    <source>
        <dbReference type="ARBA" id="ARBA00022989"/>
    </source>
</evidence>
<keyword evidence="11" id="KW-1185">Reference proteome</keyword>
<keyword evidence="8" id="KW-0325">Glycoprotein</keyword>
<evidence type="ECO:0000256" key="5">
    <source>
        <dbReference type="ARBA" id="ARBA00022737"/>
    </source>
</evidence>
<dbReference type="EMBL" id="VEPZ02000787">
    <property type="protein sequence ID" value="KAE8719508.1"/>
    <property type="molecule type" value="Genomic_DNA"/>
</dbReference>
<dbReference type="GO" id="GO:0051707">
    <property type="term" value="P:response to other organism"/>
    <property type="evidence" value="ECO:0007669"/>
    <property type="project" value="UniProtKB-ARBA"/>
</dbReference>
<keyword evidence="7 9" id="KW-0472">Membrane</keyword>
<dbReference type="SUPFAM" id="SSF52058">
    <property type="entry name" value="L domain-like"/>
    <property type="match status" value="1"/>
</dbReference>
<evidence type="ECO:0000256" key="7">
    <source>
        <dbReference type="ARBA" id="ARBA00023136"/>
    </source>
</evidence>
<evidence type="ECO:0000256" key="9">
    <source>
        <dbReference type="SAM" id="Phobius"/>
    </source>
</evidence>
<dbReference type="InterPro" id="IPR001611">
    <property type="entry name" value="Leu-rich_rpt"/>
</dbReference>
<keyword evidence="2" id="KW-0433">Leucine-rich repeat</keyword>
<keyword evidence="3 9" id="KW-0812">Transmembrane</keyword>
<dbReference type="GO" id="GO:0009791">
    <property type="term" value="P:post-embryonic development"/>
    <property type="evidence" value="ECO:0007669"/>
    <property type="project" value="UniProtKB-ARBA"/>
</dbReference>
<dbReference type="Proteomes" id="UP000436088">
    <property type="component" value="Unassembled WGS sequence"/>
</dbReference>
<dbReference type="PANTHER" id="PTHR48056">
    <property type="entry name" value="LRR RECEPTOR-LIKE SERINE/THREONINE-PROTEIN KINASE-RELATED"/>
    <property type="match status" value="1"/>
</dbReference>
<evidence type="ECO:0000256" key="2">
    <source>
        <dbReference type="ARBA" id="ARBA00022614"/>
    </source>
</evidence>
<protein>
    <submittedName>
        <fullName evidence="10">Uncharacterized protein</fullName>
    </submittedName>
</protein>